<keyword evidence="2" id="KW-1283">Bacterial microcompartment</keyword>
<comment type="subcellular location">
    <subcellularLocation>
        <location evidence="1">Bacterial microcompartment</location>
    </subcellularLocation>
</comment>
<dbReference type="Pfam" id="PF00936">
    <property type="entry name" value="BMC"/>
    <property type="match status" value="1"/>
</dbReference>
<dbReference type="AlphaFoldDB" id="A0A7C5DCV2"/>
<dbReference type="SUPFAM" id="SSF143414">
    <property type="entry name" value="CcmK-like"/>
    <property type="match status" value="1"/>
</dbReference>
<dbReference type="CDD" id="cd07045">
    <property type="entry name" value="BMC_CcmK_like"/>
    <property type="match status" value="1"/>
</dbReference>
<comment type="caution">
    <text evidence="5">The sequence shown here is derived from an EMBL/GenBank/DDBJ whole genome shotgun (WGS) entry which is preliminary data.</text>
</comment>
<gene>
    <name evidence="5" type="ORF">ENL19_00595</name>
</gene>
<proteinExistence type="inferred from homology"/>
<organism evidence="5">
    <name type="scientific">candidate division WOR-3 bacterium</name>
    <dbReference type="NCBI Taxonomy" id="2052148"/>
    <lineage>
        <taxon>Bacteria</taxon>
        <taxon>Bacteria division WOR-3</taxon>
    </lineage>
</organism>
<dbReference type="Proteomes" id="UP000886110">
    <property type="component" value="Unassembled WGS sequence"/>
</dbReference>
<dbReference type="InterPro" id="IPR037233">
    <property type="entry name" value="CcmK-like_sf"/>
</dbReference>
<dbReference type="PANTHER" id="PTHR33941:SF11">
    <property type="entry name" value="BACTERIAL MICROCOMPARTMENT SHELL PROTEIN PDUJ"/>
    <property type="match status" value="1"/>
</dbReference>
<evidence type="ECO:0000256" key="1">
    <source>
        <dbReference type="ARBA" id="ARBA00024322"/>
    </source>
</evidence>
<dbReference type="SMART" id="SM00877">
    <property type="entry name" value="BMC"/>
    <property type="match status" value="1"/>
</dbReference>
<dbReference type="Gene3D" id="3.30.70.1710">
    <property type="match status" value="1"/>
</dbReference>
<evidence type="ECO:0000313" key="5">
    <source>
        <dbReference type="EMBL" id="HHE04540.1"/>
    </source>
</evidence>
<dbReference type="InterPro" id="IPR050575">
    <property type="entry name" value="BMC_shell"/>
</dbReference>
<evidence type="ECO:0000256" key="3">
    <source>
        <dbReference type="PROSITE-ProRule" id="PRU01278"/>
    </source>
</evidence>
<dbReference type="EMBL" id="DRTB01000042">
    <property type="protein sequence ID" value="HHE04540.1"/>
    <property type="molecule type" value="Genomic_DNA"/>
</dbReference>
<dbReference type="PROSITE" id="PS51930">
    <property type="entry name" value="BMC_2"/>
    <property type="match status" value="1"/>
</dbReference>
<dbReference type="InterPro" id="IPR044872">
    <property type="entry name" value="CcmK/CsoS1_BMC"/>
</dbReference>
<protein>
    <submittedName>
        <fullName evidence="5">BMC domain-containing protein</fullName>
    </submittedName>
</protein>
<evidence type="ECO:0000259" key="4">
    <source>
        <dbReference type="PROSITE" id="PS51930"/>
    </source>
</evidence>
<dbReference type="GO" id="GO:0031469">
    <property type="term" value="C:bacterial microcompartment"/>
    <property type="evidence" value="ECO:0007669"/>
    <property type="project" value="UniProtKB-SubCell"/>
</dbReference>
<evidence type="ECO:0000256" key="2">
    <source>
        <dbReference type="ARBA" id="ARBA00024446"/>
    </source>
</evidence>
<comment type="similarity">
    <text evidence="3">Belongs to the bacterial microcompartments protein family.</text>
</comment>
<accession>A0A7C5DCV2</accession>
<name>A0A7C5DCV2_UNCW3</name>
<dbReference type="InterPro" id="IPR000249">
    <property type="entry name" value="BMC_dom"/>
</dbReference>
<sequence>MEENALGMIETLGLVGAIEATDAMLKAAEVVLVGYELSTGGLVVTKVRGTTAACLSAVDAGASAASKVGQLVSSHVIPNPHSDTEKIIKSVTRGKKPL</sequence>
<reference evidence="5" key="1">
    <citation type="journal article" date="2020" name="mSystems">
        <title>Genome- and Community-Level Interaction Insights into Carbon Utilization and Element Cycling Functions of Hydrothermarchaeota in Hydrothermal Sediment.</title>
        <authorList>
            <person name="Zhou Z."/>
            <person name="Liu Y."/>
            <person name="Xu W."/>
            <person name="Pan J."/>
            <person name="Luo Z.H."/>
            <person name="Li M."/>
        </authorList>
    </citation>
    <scope>NUCLEOTIDE SEQUENCE [LARGE SCALE GENOMIC DNA]</scope>
    <source>
        <strain evidence="5">HyVt-74</strain>
    </source>
</reference>
<dbReference type="PANTHER" id="PTHR33941">
    <property type="entry name" value="PROPANEDIOL UTILIZATION PROTEIN PDUA"/>
    <property type="match status" value="1"/>
</dbReference>
<feature type="domain" description="BMC" evidence="4">
    <location>
        <begin position="5"/>
        <end position="89"/>
    </location>
</feature>